<name>A0A7I9ZEI6_9MYCO</name>
<sequence>MGTPIAGRTDAALDELVGFFVNSWVLRVEVTPATRFSEVLERVRQKALDAYSNQDLPFERLVEQLNPVRSTAHHPLFQVALAFQNNVRPEVALDGVSVEPLALDSRTAKFDLDFDLREVPSEDPTAPMASVVTYATDPV</sequence>
<dbReference type="GO" id="GO:0003824">
    <property type="term" value="F:catalytic activity"/>
    <property type="evidence" value="ECO:0007669"/>
    <property type="project" value="InterPro"/>
</dbReference>
<dbReference type="Gene3D" id="3.30.559.10">
    <property type="entry name" value="Chloramphenicol acetyltransferase-like domain"/>
    <property type="match status" value="1"/>
</dbReference>
<dbReference type="RefSeq" id="WP_167526065.1">
    <property type="nucleotide sequence ID" value="NZ_BLLA01000003.1"/>
</dbReference>
<protein>
    <recommendedName>
        <fullName evidence="1">Condensation domain-containing protein</fullName>
    </recommendedName>
</protein>
<dbReference type="InterPro" id="IPR001242">
    <property type="entry name" value="Condensation_dom"/>
</dbReference>
<keyword evidence="3" id="KW-1185">Reference proteome</keyword>
<organism evidence="2 3">
    <name type="scientific">Mycobacterium timonense</name>
    <dbReference type="NCBI Taxonomy" id="701043"/>
    <lineage>
        <taxon>Bacteria</taxon>
        <taxon>Bacillati</taxon>
        <taxon>Actinomycetota</taxon>
        <taxon>Actinomycetes</taxon>
        <taxon>Mycobacteriales</taxon>
        <taxon>Mycobacteriaceae</taxon>
        <taxon>Mycobacterium</taxon>
        <taxon>Mycobacterium avium complex (MAC)</taxon>
    </lineage>
</organism>
<accession>A0A7I9ZEI6</accession>
<dbReference type="InterPro" id="IPR023213">
    <property type="entry name" value="CAT-like_dom_sf"/>
</dbReference>
<evidence type="ECO:0000313" key="2">
    <source>
        <dbReference type="EMBL" id="GFG99401.1"/>
    </source>
</evidence>
<dbReference type="AlphaFoldDB" id="A0A7I9ZEI6"/>
<dbReference type="GO" id="GO:0008610">
    <property type="term" value="P:lipid biosynthetic process"/>
    <property type="evidence" value="ECO:0007669"/>
    <property type="project" value="UniProtKB-ARBA"/>
</dbReference>
<evidence type="ECO:0000313" key="3">
    <source>
        <dbReference type="Proteomes" id="UP000465301"/>
    </source>
</evidence>
<dbReference type="Proteomes" id="UP000465301">
    <property type="component" value="Unassembled WGS sequence"/>
</dbReference>
<comment type="caution">
    <text evidence="2">The sequence shown here is derived from an EMBL/GenBank/DDBJ whole genome shotgun (WGS) entry which is preliminary data.</text>
</comment>
<dbReference type="PANTHER" id="PTHR45398">
    <property type="match status" value="1"/>
</dbReference>
<dbReference type="Gene3D" id="3.30.559.30">
    <property type="entry name" value="Nonribosomal peptide synthetase, condensation domain"/>
    <property type="match status" value="1"/>
</dbReference>
<feature type="domain" description="Condensation" evidence="1">
    <location>
        <begin position="2"/>
        <end position="118"/>
    </location>
</feature>
<gene>
    <name evidence="2" type="ORF">MTIM_52800</name>
</gene>
<proteinExistence type="predicted"/>
<dbReference type="SUPFAM" id="SSF52777">
    <property type="entry name" value="CoA-dependent acyltransferases"/>
    <property type="match status" value="1"/>
</dbReference>
<dbReference type="Pfam" id="PF00668">
    <property type="entry name" value="Condensation"/>
    <property type="match status" value="1"/>
</dbReference>
<dbReference type="PANTHER" id="PTHR45398:SF1">
    <property type="entry name" value="ENZYME, PUTATIVE (JCVI)-RELATED"/>
    <property type="match status" value="1"/>
</dbReference>
<evidence type="ECO:0000259" key="1">
    <source>
        <dbReference type="Pfam" id="PF00668"/>
    </source>
</evidence>
<dbReference type="EMBL" id="BLLA01000003">
    <property type="protein sequence ID" value="GFG99401.1"/>
    <property type="molecule type" value="Genomic_DNA"/>
</dbReference>
<reference evidence="2 3" key="1">
    <citation type="journal article" date="2019" name="Emerg. Microbes Infect.">
        <title>Comprehensive subspecies identification of 175 nontuberculous mycobacteria species based on 7547 genomic profiles.</title>
        <authorList>
            <person name="Matsumoto Y."/>
            <person name="Kinjo T."/>
            <person name="Motooka D."/>
            <person name="Nabeya D."/>
            <person name="Jung N."/>
            <person name="Uechi K."/>
            <person name="Horii T."/>
            <person name="Iida T."/>
            <person name="Fujita J."/>
            <person name="Nakamura S."/>
        </authorList>
    </citation>
    <scope>NUCLEOTIDE SEQUENCE [LARGE SCALE GENOMIC DNA]</scope>
    <source>
        <strain evidence="2 3">JCM 30726</strain>
    </source>
</reference>